<dbReference type="Pfam" id="PF00190">
    <property type="entry name" value="Cupin_1"/>
    <property type="match status" value="1"/>
</dbReference>
<feature type="binding site" evidence="9">
    <location>
        <position position="156"/>
    </location>
    <ligand>
        <name>Mn(2+)</name>
        <dbReference type="ChEBI" id="CHEBI:29035"/>
    </ligand>
</feature>
<dbReference type="AlphaFoldDB" id="A0A830C0D5"/>
<keyword evidence="7 8" id="KW-0464">Manganese</keyword>
<evidence type="ECO:0000256" key="4">
    <source>
        <dbReference type="ARBA" id="ARBA00022525"/>
    </source>
</evidence>
<evidence type="ECO:0000256" key="8">
    <source>
        <dbReference type="PIRSR" id="PIRSR601929-1"/>
    </source>
</evidence>
<feature type="binding site" evidence="9">
    <location>
        <position position="115"/>
    </location>
    <ligand>
        <name>Mn(2+)</name>
        <dbReference type="ChEBI" id="CHEBI:29035"/>
    </ligand>
</feature>
<dbReference type="SMART" id="SM00835">
    <property type="entry name" value="Cupin_1"/>
    <property type="match status" value="1"/>
</dbReference>
<feature type="signal peptide" evidence="11">
    <location>
        <begin position="1"/>
        <end position="22"/>
    </location>
</feature>
<keyword evidence="5 8" id="KW-0479">Metal-binding</keyword>
<protein>
    <recommendedName>
        <fullName evidence="11">Germin-like protein</fullName>
    </recommendedName>
</protein>
<dbReference type="PANTHER" id="PTHR31238">
    <property type="entry name" value="GERMIN-LIKE PROTEIN SUBFAMILY 3 MEMBER 3"/>
    <property type="match status" value="1"/>
</dbReference>
<dbReference type="GO" id="GO:0030145">
    <property type="term" value="F:manganese ion binding"/>
    <property type="evidence" value="ECO:0007669"/>
    <property type="project" value="UniProtKB-UniRule"/>
</dbReference>
<evidence type="ECO:0000256" key="9">
    <source>
        <dbReference type="PIRSR" id="PIRSR601929-2"/>
    </source>
</evidence>
<dbReference type="EMBL" id="BMAC01000248">
    <property type="protein sequence ID" value="GFP91602.1"/>
    <property type="molecule type" value="Genomic_DNA"/>
</dbReference>
<feature type="binding site" evidence="8">
    <location>
        <position position="115"/>
    </location>
    <ligand>
        <name>oxalate</name>
        <dbReference type="ChEBI" id="CHEBI:30623"/>
    </ligand>
</feature>
<dbReference type="OrthoDB" id="1921208at2759"/>
<keyword evidence="6 10" id="KW-1015">Disulfide bond</keyword>
<gene>
    <name evidence="14" type="primary">GLP1</name>
    <name evidence="13" type="ORF">PHJA_001304200</name>
</gene>
<dbReference type="InterPro" id="IPR006045">
    <property type="entry name" value="Cupin_1"/>
</dbReference>
<keyword evidence="15" id="KW-1185">Reference proteome</keyword>
<dbReference type="InterPro" id="IPR011051">
    <property type="entry name" value="RmlC_Cupin_sf"/>
</dbReference>
<feature type="binding site" evidence="9">
    <location>
        <position position="108"/>
    </location>
    <ligand>
        <name>Mn(2+)</name>
        <dbReference type="ChEBI" id="CHEBI:29035"/>
    </ligand>
</feature>
<dbReference type="InterPro" id="IPR001929">
    <property type="entry name" value="Germin"/>
</dbReference>
<evidence type="ECO:0000313" key="15">
    <source>
        <dbReference type="Proteomes" id="UP000653305"/>
    </source>
</evidence>
<accession>A0A830C0D5</accession>
<dbReference type="InterPro" id="IPR019780">
    <property type="entry name" value="Germin_Mn-BS"/>
</dbReference>
<name>A0A830C0D5_9LAMI</name>
<evidence type="ECO:0000256" key="7">
    <source>
        <dbReference type="ARBA" id="ARBA00023211"/>
    </source>
</evidence>
<dbReference type="EMBL" id="MT226913">
    <property type="protein sequence ID" value="QSL97652.1"/>
    <property type="molecule type" value="Genomic_DNA"/>
</dbReference>
<evidence type="ECO:0000256" key="11">
    <source>
        <dbReference type="RuleBase" id="RU366015"/>
    </source>
</evidence>
<evidence type="ECO:0000256" key="10">
    <source>
        <dbReference type="PIRSR" id="PIRSR601929-3"/>
    </source>
</evidence>
<feature type="binding site" evidence="9">
    <location>
        <position position="110"/>
    </location>
    <ligand>
        <name>Mn(2+)</name>
        <dbReference type="ChEBI" id="CHEBI:29035"/>
    </ligand>
</feature>
<proteinExistence type="inferred from homology"/>
<dbReference type="GO" id="GO:0048046">
    <property type="term" value="C:apoplast"/>
    <property type="evidence" value="ECO:0007669"/>
    <property type="project" value="UniProtKB-SubCell"/>
</dbReference>
<feature type="chain" id="PRO_5034202609" description="Germin-like protein" evidence="11">
    <location>
        <begin position="23"/>
        <end position="219"/>
    </location>
</feature>
<sequence>MAAVNNLVLLLIITNFFCIAFAFDPTPSQDFCVADLNSPLRISGPWPCKNSMTVTADDFYHYGLDKPGNISNGVALTRVGVNVVPGLNTLGLSMARLDLAPGGLFPLHYHPRASELHIVLQGKLEVGFISPEQNYKYYNKTLNKGDMFVVPPGLVHVQRNAFNGYTSSYAIVNSQNPGIDIITQAVFGAKPAIDTRYLAQVYQLDDQTIKKLQGMSWGA</sequence>
<feature type="binding site" evidence="8">
    <location>
        <position position="110"/>
    </location>
    <ligand>
        <name>oxalate</name>
        <dbReference type="ChEBI" id="CHEBI:30623"/>
    </ligand>
</feature>
<dbReference type="Gene3D" id="2.60.120.10">
    <property type="entry name" value="Jelly Rolls"/>
    <property type="match status" value="1"/>
</dbReference>
<organism evidence="13 15">
    <name type="scientific">Phtheirospermum japonicum</name>
    <dbReference type="NCBI Taxonomy" id="374723"/>
    <lineage>
        <taxon>Eukaryota</taxon>
        <taxon>Viridiplantae</taxon>
        <taxon>Streptophyta</taxon>
        <taxon>Embryophyta</taxon>
        <taxon>Tracheophyta</taxon>
        <taxon>Spermatophyta</taxon>
        <taxon>Magnoliopsida</taxon>
        <taxon>eudicotyledons</taxon>
        <taxon>Gunneridae</taxon>
        <taxon>Pentapetalae</taxon>
        <taxon>asterids</taxon>
        <taxon>lamiids</taxon>
        <taxon>Lamiales</taxon>
        <taxon>Orobanchaceae</taxon>
        <taxon>Orobanchaceae incertae sedis</taxon>
        <taxon>Phtheirospermum</taxon>
    </lineage>
</organism>
<dbReference type="Proteomes" id="UP000653305">
    <property type="component" value="Unassembled WGS sequence"/>
</dbReference>
<evidence type="ECO:0000313" key="13">
    <source>
        <dbReference type="EMBL" id="GFP91602.1"/>
    </source>
</evidence>
<evidence type="ECO:0000256" key="6">
    <source>
        <dbReference type="ARBA" id="ARBA00023157"/>
    </source>
</evidence>
<reference evidence="13" key="2">
    <citation type="submission" date="2020-07" db="EMBL/GenBank/DDBJ databases">
        <title>Ethylene signaling mediates host invasion by parasitic plants.</title>
        <authorList>
            <person name="Yoshida S."/>
        </authorList>
    </citation>
    <scope>NUCLEOTIDE SEQUENCE</scope>
    <source>
        <strain evidence="13">Okayama</strain>
    </source>
</reference>
<evidence type="ECO:0000313" key="14">
    <source>
        <dbReference type="EMBL" id="QSL97652.1"/>
    </source>
</evidence>
<keyword evidence="3 11" id="KW-0052">Apoplast</keyword>
<reference evidence="14" key="1">
    <citation type="submission" date="2020-03" db="EMBL/GenBank/DDBJ databases">
        <authorList>
            <person name="Ogawa S."/>
            <person name="Yoshida S."/>
            <person name="Shirasu K."/>
        </authorList>
    </citation>
    <scope>NUCLEOTIDE SEQUENCE</scope>
</reference>
<evidence type="ECO:0000256" key="2">
    <source>
        <dbReference type="ARBA" id="ARBA00007456"/>
    </source>
</evidence>
<evidence type="ECO:0000259" key="12">
    <source>
        <dbReference type="SMART" id="SM00835"/>
    </source>
</evidence>
<keyword evidence="4 11" id="KW-0964">Secreted</keyword>
<evidence type="ECO:0000256" key="5">
    <source>
        <dbReference type="ARBA" id="ARBA00022723"/>
    </source>
</evidence>
<dbReference type="CDD" id="cd02241">
    <property type="entry name" value="cupin_OxOx"/>
    <property type="match status" value="1"/>
</dbReference>
<feature type="disulfide bond" evidence="10">
    <location>
        <begin position="32"/>
        <end position="48"/>
    </location>
</feature>
<evidence type="ECO:0000256" key="1">
    <source>
        <dbReference type="ARBA" id="ARBA00004271"/>
    </source>
</evidence>
<comment type="similarity">
    <text evidence="2 11">Belongs to the germin family.</text>
</comment>
<comment type="subcellular location">
    <subcellularLocation>
        <location evidence="1 11">Secreted</location>
        <location evidence="1 11">Extracellular space</location>
        <location evidence="1 11">Apoplast</location>
    </subcellularLocation>
</comment>
<dbReference type="PRINTS" id="PR00325">
    <property type="entry name" value="GERMIN"/>
</dbReference>
<dbReference type="InterPro" id="IPR014710">
    <property type="entry name" value="RmlC-like_jellyroll"/>
</dbReference>
<dbReference type="PROSITE" id="PS00725">
    <property type="entry name" value="GERMIN"/>
    <property type="match status" value="1"/>
</dbReference>
<keyword evidence="11" id="KW-0732">Signal</keyword>
<feature type="domain" description="Cupin type-1" evidence="12">
    <location>
        <begin position="62"/>
        <end position="210"/>
    </location>
</feature>
<evidence type="ECO:0000256" key="3">
    <source>
        <dbReference type="ARBA" id="ARBA00022523"/>
    </source>
</evidence>
<dbReference type="SUPFAM" id="SSF51182">
    <property type="entry name" value="RmlC-like cupins"/>
    <property type="match status" value="1"/>
</dbReference>